<evidence type="ECO:0000256" key="2">
    <source>
        <dbReference type="ARBA" id="ARBA00023242"/>
    </source>
</evidence>
<feature type="compositionally biased region" description="Polar residues" evidence="4">
    <location>
        <begin position="31"/>
        <end position="50"/>
    </location>
</feature>
<dbReference type="GO" id="GO:0003700">
    <property type="term" value="F:DNA-binding transcription factor activity"/>
    <property type="evidence" value="ECO:0007669"/>
    <property type="project" value="TreeGrafter"/>
</dbReference>
<evidence type="ECO:0000256" key="4">
    <source>
        <dbReference type="SAM" id="MobiDB-lite"/>
    </source>
</evidence>
<dbReference type="GO" id="GO:0005634">
    <property type="term" value="C:nucleus"/>
    <property type="evidence" value="ECO:0007669"/>
    <property type="project" value="UniProtKB-SubCell"/>
</dbReference>
<dbReference type="Pfam" id="PF06203">
    <property type="entry name" value="CCT"/>
    <property type="match status" value="1"/>
</dbReference>
<evidence type="ECO:0000313" key="6">
    <source>
        <dbReference type="EMBL" id="KAG0448309.1"/>
    </source>
</evidence>
<dbReference type="OrthoDB" id="442460at2759"/>
<dbReference type="PANTHER" id="PTHR31319:SF77">
    <property type="entry name" value="ZINC FINGER PROTEIN CONSTANS-LIKE 4"/>
    <property type="match status" value="1"/>
</dbReference>
<feature type="region of interest" description="Disordered" evidence="4">
    <location>
        <begin position="1"/>
        <end position="50"/>
    </location>
</feature>
<protein>
    <recommendedName>
        <fullName evidence="5">CCT domain-containing protein</fullName>
    </recommendedName>
</protein>
<dbReference type="EMBL" id="JADCNL010000338">
    <property type="protein sequence ID" value="KAG0448309.1"/>
    <property type="molecule type" value="Genomic_DNA"/>
</dbReference>
<reference evidence="6 7" key="1">
    <citation type="journal article" date="2020" name="Nat. Food">
        <title>A phased Vanilla planifolia genome enables genetic improvement of flavour and production.</title>
        <authorList>
            <person name="Hasing T."/>
            <person name="Tang H."/>
            <person name="Brym M."/>
            <person name="Khazi F."/>
            <person name="Huang T."/>
            <person name="Chambers A.H."/>
        </authorList>
    </citation>
    <scope>NUCLEOTIDE SEQUENCE [LARGE SCALE GENOMIC DNA]</scope>
    <source>
        <tissue evidence="6">Leaf</tissue>
    </source>
</reference>
<keyword evidence="2 3" id="KW-0539">Nucleus</keyword>
<feature type="domain" description="CCT" evidence="5">
    <location>
        <begin position="162"/>
        <end position="204"/>
    </location>
</feature>
<gene>
    <name evidence="6" type="ORF">HPP92_027908</name>
</gene>
<dbReference type="PANTHER" id="PTHR31319">
    <property type="entry name" value="ZINC FINGER PROTEIN CONSTANS-LIKE 4"/>
    <property type="match status" value="1"/>
</dbReference>
<dbReference type="InterPro" id="IPR045281">
    <property type="entry name" value="CONSTANS-like"/>
</dbReference>
<evidence type="ECO:0000256" key="1">
    <source>
        <dbReference type="ARBA" id="ARBA00004123"/>
    </source>
</evidence>
<keyword evidence="7" id="KW-1185">Reference proteome</keyword>
<evidence type="ECO:0000256" key="3">
    <source>
        <dbReference type="PROSITE-ProRule" id="PRU00357"/>
    </source>
</evidence>
<dbReference type="Proteomes" id="UP000636800">
    <property type="component" value="Unassembled WGS sequence"/>
</dbReference>
<accession>A0A835P866</accession>
<evidence type="ECO:0000313" key="7">
    <source>
        <dbReference type="Proteomes" id="UP000636800"/>
    </source>
</evidence>
<dbReference type="GO" id="GO:0009909">
    <property type="term" value="P:regulation of flower development"/>
    <property type="evidence" value="ECO:0007669"/>
    <property type="project" value="InterPro"/>
</dbReference>
<evidence type="ECO:0000259" key="5">
    <source>
        <dbReference type="PROSITE" id="PS51017"/>
    </source>
</evidence>
<dbReference type="AlphaFoldDB" id="A0A835P866"/>
<dbReference type="PROSITE" id="PS51017">
    <property type="entry name" value="CCT"/>
    <property type="match status" value="1"/>
</dbReference>
<name>A0A835P866_VANPL</name>
<organism evidence="6 7">
    <name type="scientific">Vanilla planifolia</name>
    <name type="common">Vanilla</name>
    <dbReference type="NCBI Taxonomy" id="51239"/>
    <lineage>
        <taxon>Eukaryota</taxon>
        <taxon>Viridiplantae</taxon>
        <taxon>Streptophyta</taxon>
        <taxon>Embryophyta</taxon>
        <taxon>Tracheophyta</taxon>
        <taxon>Spermatophyta</taxon>
        <taxon>Magnoliopsida</taxon>
        <taxon>Liliopsida</taxon>
        <taxon>Asparagales</taxon>
        <taxon>Orchidaceae</taxon>
        <taxon>Vanilloideae</taxon>
        <taxon>Vanilleae</taxon>
        <taxon>Vanilla</taxon>
    </lineage>
</organism>
<dbReference type="InterPro" id="IPR010402">
    <property type="entry name" value="CCT_domain"/>
</dbReference>
<sequence>MEHPTVPNRAAHPQKLNLRRRPSSSMASSSGTNKTPEPSGQTAAALPSHSSVTRECESCRNAPGIPFCRVEWSFLCPGCASVVHANSWVVSVTPNSNPNANLPTSHIAPSPTRTLSQTLTPIPTPSSICRQKTTISPGGSWSGLRSEGGGAWRRGVAASYRRLECVMRYREKRKSRRFEKTVRYENRRAYAELRPRVDGKFARREGGEEVGPLDVLGVDPGSEVGENVKGEEIAAGYMGMDGISQLKPDSGGGLAEMVAGDEVLGQPDFIEDVRFP</sequence>
<proteinExistence type="predicted"/>
<comment type="subcellular location">
    <subcellularLocation>
        <location evidence="1 3">Nucleus</location>
    </subcellularLocation>
</comment>
<dbReference type="SMR" id="A0A835P866"/>
<comment type="caution">
    <text evidence="6">The sequence shown here is derived from an EMBL/GenBank/DDBJ whole genome shotgun (WGS) entry which is preliminary data.</text>
</comment>